<feature type="transmembrane region" description="Helical" evidence="1">
    <location>
        <begin position="128"/>
        <end position="148"/>
    </location>
</feature>
<keyword evidence="1" id="KW-0472">Membrane</keyword>
<accession>A0A285UC22</accession>
<dbReference type="RefSeq" id="WP_097039517.1">
    <property type="nucleotide sequence ID" value="NZ_OBQF01000001.1"/>
</dbReference>
<dbReference type="OrthoDB" id="2447941at2"/>
<keyword evidence="3" id="KW-1185">Reference proteome</keyword>
<dbReference type="EMBL" id="OBQF01000001">
    <property type="protein sequence ID" value="SOC39440.1"/>
    <property type="molecule type" value="Genomic_DNA"/>
</dbReference>
<feature type="transmembrane region" description="Helical" evidence="1">
    <location>
        <begin position="343"/>
        <end position="363"/>
    </location>
</feature>
<dbReference type="InterPro" id="IPR010288">
    <property type="entry name" value="EcsB_ABC"/>
</dbReference>
<dbReference type="AlphaFoldDB" id="A0A285UC22"/>
<dbReference type="GO" id="GO:0016020">
    <property type="term" value="C:membrane"/>
    <property type="evidence" value="ECO:0007669"/>
    <property type="project" value="InterPro"/>
</dbReference>
<feature type="transmembrane region" description="Helical" evidence="1">
    <location>
        <begin position="54"/>
        <end position="70"/>
    </location>
</feature>
<feature type="transmembrane region" description="Helical" evidence="1">
    <location>
        <begin position="23"/>
        <end position="48"/>
    </location>
</feature>
<evidence type="ECO:0000256" key="1">
    <source>
        <dbReference type="SAM" id="Phobius"/>
    </source>
</evidence>
<dbReference type="Pfam" id="PF05975">
    <property type="entry name" value="EcsB"/>
    <property type="match status" value="1"/>
</dbReference>
<protein>
    <submittedName>
        <fullName evidence="2">ABC-2 type transport system permease protein</fullName>
    </submittedName>
</protein>
<feature type="transmembrane region" description="Helical" evidence="1">
    <location>
        <begin position="102"/>
        <end position="122"/>
    </location>
</feature>
<feature type="transmembrane region" description="Helical" evidence="1">
    <location>
        <begin position="369"/>
        <end position="387"/>
    </location>
</feature>
<sequence>MKAPLHKSRIEDDIRVRAYYGKYIFNSHFLIFLTIAAGVFLYSLLGMLSMMEPSIYLDIIAALLMSFTLLPKYRPLLKEADVLFLPPYEKHMKRYFSSMDRYSVWLGIYLPEIGLAISLLLLRVGHPGWVMALFAAMSVLLYIMAFLIRRDAVNSPVSQNTVISLLIIIHFVSLLSLLIHPAFTILGLLLIGGLYFWVQKKQHKNLDWPKIIDYEASMKQKYYQYVSMFTNVRQASKQYKRRKYFDFLLRRPKAGRFNKDHMYEYLFRRTFLRDNDLPMIILRLLLIFSVVIIWVDQLVLSVIVLLFALYVIVLQMSQLYTAQAYLLWPKIWPVKREYIQDGYIRFSHKMIFMIALLLAVIFILLHPVYFYIAAVFPLWGYMLNSYFSKNVYKKERLLSD</sequence>
<feature type="transmembrane region" description="Helical" evidence="1">
    <location>
        <begin position="277"/>
        <end position="295"/>
    </location>
</feature>
<dbReference type="PIRSF" id="PIRSF037259">
    <property type="entry name" value="EcsB_ABC"/>
    <property type="match status" value="1"/>
</dbReference>
<dbReference type="Proteomes" id="UP000219412">
    <property type="component" value="Unassembled WGS sequence"/>
</dbReference>
<feature type="transmembrane region" description="Helical" evidence="1">
    <location>
        <begin position="301"/>
        <end position="322"/>
    </location>
</feature>
<feature type="transmembrane region" description="Helical" evidence="1">
    <location>
        <begin position="182"/>
        <end position="198"/>
    </location>
</feature>
<feature type="transmembrane region" description="Helical" evidence="1">
    <location>
        <begin position="160"/>
        <end position="176"/>
    </location>
</feature>
<evidence type="ECO:0000313" key="3">
    <source>
        <dbReference type="Proteomes" id="UP000219412"/>
    </source>
</evidence>
<proteinExistence type="predicted"/>
<reference evidence="3" key="1">
    <citation type="submission" date="2017-08" db="EMBL/GenBank/DDBJ databases">
        <authorList>
            <person name="Varghese N."/>
            <person name="Submissions S."/>
        </authorList>
    </citation>
    <scope>NUCLEOTIDE SEQUENCE [LARGE SCALE GENOMIC DNA]</scope>
    <source>
        <strain evidence="3">DSM 23173</strain>
    </source>
</reference>
<gene>
    <name evidence="2" type="ORF">SAMN05878391_0903</name>
</gene>
<organism evidence="2 3">
    <name type="scientific">Salinicoccus kekensis</name>
    <dbReference type="NCBI Taxonomy" id="714307"/>
    <lineage>
        <taxon>Bacteria</taxon>
        <taxon>Bacillati</taxon>
        <taxon>Bacillota</taxon>
        <taxon>Bacilli</taxon>
        <taxon>Bacillales</taxon>
        <taxon>Staphylococcaceae</taxon>
        <taxon>Salinicoccus</taxon>
    </lineage>
</organism>
<keyword evidence="1" id="KW-0812">Transmembrane</keyword>
<name>A0A285UC22_9STAP</name>
<evidence type="ECO:0000313" key="2">
    <source>
        <dbReference type="EMBL" id="SOC39440.1"/>
    </source>
</evidence>
<keyword evidence="1" id="KW-1133">Transmembrane helix</keyword>